<dbReference type="RefSeq" id="WP_096409723.1">
    <property type="nucleotide sequence ID" value="NZ_AP017372.2"/>
</dbReference>
<dbReference type="PANTHER" id="PTHR39579">
    <property type="entry name" value="INNER MEMBRANE PROTEIN YHCB"/>
    <property type="match status" value="1"/>
</dbReference>
<keyword evidence="6" id="KW-0133">Cell shape</keyword>
<feature type="region of interest" description="Disordered" evidence="14">
    <location>
        <begin position="106"/>
        <end position="125"/>
    </location>
</feature>
<dbReference type="InterPro" id="IPR009386">
    <property type="entry name" value="ZapG-like"/>
</dbReference>
<keyword evidence="4" id="KW-0132">Cell division</keyword>
<comment type="subcellular location">
    <subcellularLocation>
        <location evidence="1">Cell inner membrane</location>
        <topology evidence="1">Single-pass membrane protein</topology>
    </subcellularLocation>
</comment>
<dbReference type="GO" id="GO:0051301">
    <property type="term" value="P:cell division"/>
    <property type="evidence" value="ECO:0007669"/>
    <property type="project" value="UniProtKB-KW"/>
</dbReference>
<evidence type="ECO:0000256" key="7">
    <source>
        <dbReference type="ARBA" id="ARBA00022989"/>
    </source>
</evidence>
<dbReference type="Pfam" id="PF06295">
    <property type="entry name" value="ZapG-like"/>
    <property type="match status" value="1"/>
</dbReference>
<dbReference type="AlphaFoldDB" id="A0A110B5I5"/>
<feature type="transmembrane region" description="Helical" evidence="15">
    <location>
        <begin position="6"/>
        <end position="24"/>
    </location>
</feature>
<evidence type="ECO:0000256" key="3">
    <source>
        <dbReference type="ARBA" id="ARBA00022519"/>
    </source>
</evidence>
<dbReference type="Proteomes" id="UP000218890">
    <property type="component" value="Chromosome"/>
</dbReference>
<gene>
    <name evidence="16" type="ORF">HH1059_16360</name>
</gene>
<keyword evidence="5 15" id="KW-0812">Transmembrane</keyword>
<evidence type="ECO:0000256" key="2">
    <source>
        <dbReference type="ARBA" id="ARBA00022475"/>
    </source>
</evidence>
<accession>A0A110B5I5</accession>
<keyword evidence="7 15" id="KW-1133">Transmembrane helix</keyword>
<reference evidence="16" key="1">
    <citation type="submission" date="2016-02" db="EMBL/GenBank/DDBJ databases">
        <title>Halorhodospira halochloris DSM-1059 complete genome, version 2.</title>
        <authorList>
            <person name="Tsukatani Y."/>
        </authorList>
    </citation>
    <scope>NUCLEOTIDE SEQUENCE</scope>
    <source>
        <strain evidence="16">DSM 1059</strain>
    </source>
</reference>
<keyword evidence="17" id="KW-1185">Reference proteome</keyword>
<keyword evidence="3" id="KW-0997">Cell inner membrane</keyword>
<comment type="similarity">
    <text evidence="10">Belongs to the ZapG family.</text>
</comment>
<evidence type="ECO:0000256" key="14">
    <source>
        <dbReference type="SAM" id="MobiDB-lite"/>
    </source>
</evidence>
<sequence>MLHDPLLYVAIGIAVGGAAGALFGRSLGPNAQDVRDADRIAKQKRDEADAVRREVDSHFEQTAQIMGEVTKAYRRLYEHMAKSTQRLAPRRTEDLVKSLGDQRLLPRDISNRELRNDSSKRGRGR</sequence>
<evidence type="ECO:0000256" key="12">
    <source>
        <dbReference type="ARBA" id="ARBA00035727"/>
    </source>
</evidence>
<protein>
    <recommendedName>
        <fullName evidence="11">Z-ring associated protein G</fullName>
    </recommendedName>
    <alternativeName>
        <fullName evidence="12">Cell division protein ZapG</fullName>
    </alternativeName>
</protein>
<name>A0A110B5I5_HALHR</name>
<evidence type="ECO:0000256" key="1">
    <source>
        <dbReference type="ARBA" id="ARBA00004377"/>
    </source>
</evidence>
<evidence type="ECO:0000313" key="17">
    <source>
        <dbReference type="Proteomes" id="UP000218890"/>
    </source>
</evidence>
<keyword evidence="13" id="KW-0175">Coiled coil</keyword>
<feature type="coiled-coil region" evidence="13">
    <location>
        <begin position="34"/>
        <end position="61"/>
    </location>
</feature>
<evidence type="ECO:0000313" key="16">
    <source>
        <dbReference type="EMBL" id="BAU58346.1"/>
    </source>
</evidence>
<keyword evidence="2" id="KW-1003">Cell membrane</keyword>
<organism evidence="16 17">
    <name type="scientific">Halorhodospira halochloris</name>
    <name type="common">Ectothiorhodospira halochloris</name>
    <dbReference type="NCBI Taxonomy" id="1052"/>
    <lineage>
        <taxon>Bacteria</taxon>
        <taxon>Pseudomonadati</taxon>
        <taxon>Pseudomonadota</taxon>
        <taxon>Gammaproteobacteria</taxon>
        <taxon>Chromatiales</taxon>
        <taxon>Ectothiorhodospiraceae</taxon>
        <taxon>Halorhodospira</taxon>
    </lineage>
</organism>
<keyword evidence="9" id="KW-0131">Cell cycle</keyword>
<dbReference type="PANTHER" id="PTHR39579:SF1">
    <property type="entry name" value="INNER MEMBRANE PROTEIN YHCB"/>
    <property type="match status" value="1"/>
</dbReference>
<evidence type="ECO:0000256" key="15">
    <source>
        <dbReference type="SAM" id="Phobius"/>
    </source>
</evidence>
<evidence type="ECO:0000256" key="11">
    <source>
        <dbReference type="ARBA" id="ARBA00035703"/>
    </source>
</evidence>
<evidence type="ECO:0000256" key="4">
    <source>
        <dbReference type="ARBA" id="ARBA00022618"/>
    </source>
</evidence>
<evidence type="ECO:0000256" key="8">
    <source>
        <dbReference type="ARBA" id="ARBA00023136"/>
    </source>
</evidence>
<dbReference type="GO" id="GO:0005886">
    <property type="term" value="C:plasma membrane"/>
    <property type="evidence" value="ECO:0007669"/>
    <property type="project" value="UniProtKB-SubCell"/>
</dbReference>
<evidence type="ECO:0000256" key="6">
    <source>
        <dbReference type="ARBA" id="ARBA00022960"/>
    </source>
</evidence>
<evidence type="ECO:0000256" key="5">
    <source>
        <dbReference type="ARBA" id="ARBA00022692"/>
    </source>
</evidence>
<dbReference type="KEGG" id="hhk:HH1059_16360"/>
<dbReference type="GO" id="GO:0008360">
    <property type="term" value="P:regulation of cell shape"/>
    <property type="evidence" value="ECO:0007669"/>
    <property type="project" value="UniProtKB-KW"/>
</dbReference>
<proteinExistence type="inferred from homology"/>
<keyword evidence="8 15" id="KW-0472">Membrane</keyword>
<dbReference type="EMBL" id="AP017372">
    <property type="protein sequence ID" value="BAU58346.1"/>
    <property type="molecule type" value="Genomic_DNA"/>
</dbReference>
<evidence type="ECO:0000256" key="10">
    <source>
        <dbReference type="ARBA" id="ARBA00035657"/>
    </source>
</evidence>
<evidence type="ECO:0000256" key="9">
    <source>
        <dbReference type="ARBA" id="ARBA00023306"/>
    </source>
</evidence>
<evidence type="ECO:0000256" key="13">
    <source>
        <dbReference type="SAM" id="Coils"/>
    </source>
</evidence>
<dbReference type="OrthoDB" id="8527774at2"/>